<dbReference type="InterPro" id="IPR019734">
    <property type="entry name" value="TPR_rpt"/>
</dbReference>
<sequence>MNAKAWYEKVIIPTYGIGKPEKNPMFLEKRVYQGSSGVVYPHPVIEKILDEKVDKEWNAVFMENQYIKIMILPELGGRIQMAYDKLKQRHFIYYNQVIKPALVGLTGPWISGGIEFNWPQHHRPSTFEPVDHCIEENGDGSVTVWCSEVERMFRMRGMAGFTLYPDQAYLEIKVKLLNRTDFPQTFLWWANPAVKVNDEYQSVFPPDVNAVFDHGKRDVSEFPIAKGTYYKVDYSPGTDISCYKNIPVPTSYMAVNSKYNFIGGYENDSKGGLLHVANHHVSPGKKQWTWGHGNFGRAWDRNLTDEDGPYIELMCGVYTDNQPDFSWIMPGEEKIFSQYFMPYRDLGVIKNATKEAMVNLEILDGNIQVKVYTTAAYPDGKILLKSGEKNLLEETFDFHPGISFEKSIIISANVDPGNLEIVVLTSEGKILVEWKLESVRQQPMPEPAKAAKLPEEIESNEQLYLTGLHLEQYRHATYDPREYYLAALRRDPKDSRCNNAMGLWLLRRGQFGKAEYYFRNAIKTLTQRNPNPMDGEPYFNLGLSLIYQRKDDEALDAFYKSVWNGAWMDSGYFQLARLAAKHKNWEVALDLIDRSLFRNWTNPKARQLKASILRKLDRKDEVEKLIDESLTLDPFNFGALFEKCLYKPDRYRELTGLIRGNIHNYIEFALDFAGAGLWEEAIRLISVGIEEQAGQSIYPLAAYCKAWFENQSGDNVASDKTLSLALDLCPDYCFPNQPEAVVVLQWAIAANPMDHKALYYLGNFWYAFKDYDNAVSCWEKSTSINPKFPTVHRNLALAYFNKQNEPQKALAELEKAFSLDETDSRILMELDQLYKRMNFALKFRLQKLEQYPKVVEDRDDLYLERAILYNQLGKFEKAFVQIMTRKFHPWEGGEGKVNGQYVFSLTEIAKNAIQNQEYEKAIDLLTQAQTYPENLGEGKLYGAQENAIFYHLGNAFTGLNEHEKARQCWEMASSGIAEPAPAIFYNDQQPDTIYYQGLALIKLNRKDEASDCFNKLINFGRAHSNNEFKLSYFAVSLPDLQIWDSDLTKWNKQSCHKLIELGKLGLSKI</sequence>
<dbReference type="EMBL" id="AP018694">
    <property type="protein sequence ID" value="BBE16186.1"/>
    <property type="molecule type" value="Genomic_DNA"/>
</dbReference>
<keyword evidence="2 3" id="KW-0802">TPR repeat</keyword>
<evidence type="ECO:0000256" key="3">
    <source>
        <dbReference type="PROSITE-ProRule" id="PRU00339"/>
    </source>
</evidence>
<name>A0A5K7S3S8_9BACT</name>
<dbReference type="Pfam" id="PF13432">
    <property type="entry name" value="TPR_16"/>
    <property type="match status" value="1"/>
</dbReference>
<proteinExistence type="predicted"/>
<dbReference type="Pfam" id="PF13174">
    <property type="entry name" value="TPR_6"/>
    <property type="match status" value="1"/>
</dbReference>
<evidence type="ECO:0000313" key="6">
    <source>
        <dbReference type="Proteomes" id="UP001193389"/>
    </source>
</evidence>
<keyword evidence="6" id="KW-1185">Reference proteome</keyword>
<keyword evidence="1" id="KW-0677">Repeat</keyword>
<protein>
    <submittedName>
        <fullName evidence="5">DUF5107 domain-containing protein</fullName>
    </submittedName>
</protein>
<dbReference type="InterPro" id="IPR011990">
    <property type="entry name" value="TPR-like_helical_dom_sf"/>
</dbReference>
<reference evidence="5" key="1">
    <citation type="journal article" date="2020" name="Int. J. Syst. Evol. Microbiol.">
        <title>Aquipluma nitroreducens gen. nov. sp. nov., a novel facultatively anaerobic bacterium isolated from a freshwater lake.</title>
        <authorList>
            <person name="Watanabe M."/>
            <person name="Kojima H."/>
            <person name="Fukui M."/>
        </authorList>
    </citation>
    <scope>NUCLEOTIDE SEQUENCE</scope>
    <source>
        <strain evidence="5">MeG22</strain>
    </source>
</reference>
<dbReference type="SMART" id="SM00028">
    <property type="entry name" value="TPR"/>
    <property type="match status" value="7"/>
</dbReference>
<dbReference type="RefSeq" id="WP_318349284.1">
    <property type="nucleotide sequence ID" value="NZ_AP018694.1"/>
</dbReference>
<dbReference type="Gene3D" id="1.25.40.10">
    <property type="entry name" value="Tetratricopeptide repeat domain"/>
    <property type="match status" value="3"/>
</dbReference>
<dbReference type="SUPFAM" id="SSF48452">
    <property type="entry name" value="TPR-like"/>
    <property type="match status" value="3"/>
</dbReference>
<organism evidence="5 6">
    <name type="scientific">Aquipluma nitroreducens</name>
    <dbReference type="NCBI Taxonomy" id="2010828"/>
    <lineage>
        <taxon>Bacteria</taxon>
        <taxon>Pseudomonadati</taxon>
        <taxon>Bacteroidota</taxon>
        <taxon>Bacteroidia</taxon>
        <taxon>Marinilabiliales</taxon>
        <taxon>Prolixibacteraceae</taxon>
        <taxon>Aquipluma</taxon>
    </lineage>
</organism>
<dbReference type="Proteomes" id="UP001193389">
    <property type="component" value="Chromosome"/>
</dbReference>
<dbReference type="PANTHER" id="PTHR44943">
    <property type="entry name" value="CELLULOSE SYNTHASE OPERON PROTEIN C"/>
    <property type="match status" value="1"/>
</dbReference>
<dbReference type="PANTHER" id="PTHR44943:SF4">
    <property type="entry name" value="TPR REPEAT-CONTAINING PROTEIN MJ0798"/>
    <property type="match status" value="1"/>
</dbReference>
<feature type="repeat" description="TPR" evidence="3">
    <location>
        <begin position="755"/>
        <end position="788"/>
    </location>
</feature>
<accession>A0A5K7S3S8</accession>
<evidence type="ECO:0000313" key="5">
    <source>
        <dbReference type="EMBL" id="BBE16186.1"/>
    </source>
</evidence>
<dbReference type="PROSITE" id="PS50005">
    <property type="entry name" value="TPR"/>
    <property type="match status" value="1"/>
</dbReference>
<gene>
    <name evidence="5" type="ORF">AQPE_0323</name>
</gene>
<evidence type="ECO:0000256" key="2">
    <source>
        <dbReference type="ARBA" id="ARBA00022803"/>
    </source>
</evidence>
<feature type="domain" description="DUF5107" evidence="4">
    <location>
        <begin position="39"/>
        <end position="325"/>
    </location>
</feature>
<dbReference type="KEGG" id="anf:AQPE_0323"/>
<evidence type="ECO:0000259" key="4">
    <source>
        <dbReference type="Pfam" id="PF17128"/>
    </source>
</evidence>
<evidence type="ECO:0000256" key="1">
    <source>
        <dbReference type="ARBA" id="ARBA00022737"/>
    </source>
</evidence>
<dbReference type="InterPro" id="IPR051685">
    <property type="entry name" value="Ycf3/AcsC/BcsC/TPR_MFPF"/>
</dbReference>
<dbReference type="AlphaFoldDB" id="A0A5K7S3S8"/>
<dbReference type="InterPro" id="IPR033396">
    <property type="entry name" value="DUF5107"/>
</dbReference>
<dbReference type="Pfam" id="PF17128">
    <property type="entry name" value="DUF5107"/>
    <property type="match status" value="1"/>
</dbReference>